<dbReference type="GO" id="GO:0016491">
    <property type="term" value="F:oxidoreductase activity"/>
    <property type="evidence" value="ECO:0007669"/>
    <property type="project" value="UniProtKB-KW"/>
</dbReference>
<keyword evidence="3" id="KW-1185">Reference proteome</keyword>
<organism evidence="2 3">
    <name type="scientific">Suillus placidus</name>
    <dbReference type="NCBI Taxonomy" id="48579"/>
    <lineage>
        <taxon>Eukaryota</taxon>
        <taxon>Fungi</taxon>
        <taxon>Dikarya</taxon>
        <taxon>Basidiomycota</taxon>
        <taxon>Agaricomycotina</taxon>
        <taxon>Agaricomycetes</taxon>
        <taxon>Agaricomycetidae</taxon>
        <taxon>Boletales</taxon>
        <taxon>Suillineae</taxon>
        <taxon>Suillaceae</taxon>
        <taxon>Suillus</taxon>
    </lineage>
</organism>
<evidence type="ECO:0000313" key="2">
    <source>
        <dbReference type="EMBL" id="KAG1778589.1"/>
    </source>
</evidence>
<dbReference type="AlphaFoldDB" id="A0A9P7D3X5"/>
<accession>A0A9P7D3X5</accession>
<dbReference type="EMBL" id="JABBWD010000015">
    <property type="protein sequence ID" value="KAG1778589.1"/>
    <property type="molecule type" value="Genomic_DNA"/>
</dbReference>
<gene>
    <name evidence="2" type="ORF">EV702DRAFT_1094357</name>
</gene>
<sequence>MFGDKVDDMPIVQVSIERSDDPEENWAVGKAISKLREEGILVLVGGLTINNLHDRKHFVEKLASPDVKMFDQAIIVHGCIPIPGLSESCMLSHPTGIVHDYP</sequence>
<dbReference type="OrthoDB" id="7396853at2759"/>
<comment type="caution">
    <text evidence="2">The sequence shown here is derived from an EMBL/GenBank/DDBJ whole genome shotgun (WGS) entry which is preliminary data.</text>
</comment>
<proteinExistence type="predicted"/>
<dbReference type="Proteomes" id="UP000714275">
    <property type="component" value="Unassembled WGS sequence"/>
</dbReference>
<name>A0A9P7D3X5_9AGAM</name>
<protein>
    <submittedName>
        <fullName evidence="2">Uncharacterized protein</fullName>
    </submittedName>
</protein>
<evidence type="ECO:0000313" key="3">
    <source>
        <dbReference type="Proteomes" id="UP000714275"/>
    </source>
</evidence>
<dbReference type="Gene3D" id="3.40.830.10">
    <property type="entry name" value="LigB-like"/>
    <property type="match status" value="1"/>
</dbReference>
<reference evidence="2" key="1">
    <citation type="journal article" date="2020" name="New Phytol.">
        <title>Comparative genomics reveals dynamic genome evolution in host specialist ectomycorrhizal fungi.</title>
        <authorList>
            <person name="Lofgren L.A."/>
            <person name="Nguyen N.H."/>
            <person name="Vilgalys R."/>
            <person name="Ruytinx J."/>
            <person name="Liao H.L."/>
            <person name="Branco S."/>
            <person name="Kuo A."/>
            <person name="LaButti K."/>
            <person name="Lipzen A."/>
            <person name="Andreopoulos W."/>
            <person name="Pangilinan J."/>
            <person name="Riley R."/>
            <person name="Hundley H."/>
            <person name="Na H."/>
            <person name="Barry K."/>
            <person name="Grigoriev I.V."/>
            <person name="Stajich J.E."/>
            <person name="Kennedy P.G."/>
        </authorList>
    </citation>
    <scope>NUCLEOTIDE SEQUENCE</scope>
    <source>
        <strain evidence="2">DOB743</strain>
    </source>
</reference>
<dbReference type="PANTHER" id="PTHR30096">
    <property type="entry name" value="4,5-DOPA DIOXYGENASE EXTRADIOL-LIKE PROTEIN"/>
    <property type="match status" value="1"/>
</dbReference>
<dbReference type="SUPFAM" id="SSF53213">
    <property type="entry name" value="LigB-like"/>
    <property type="match status" value="1"/>
</dbReference>
<keyword evidence="1" id="KW-0560">Oxidoreductase</keyword>
<evidence type="ECO:0000256" key="1">
    <source>
        <dbReference type="ARBA" id="ARBA00023002"/>
    </source>
</evidence>
<dbReference type="PANTHER" id="PTHR30096:SF0">
    <property type="entry name" value="4,5-DOPA DIOXYGENASE EXTRADIOL-LIKE PROTEIN"/>
    <property type="match status" value="1"/>
</dbReference>